<dbReference type="InterPro" id="IPR036259">
    <property type="entry name" value="MFS_trans_sf"/>
</dbReference>
<evidence type="ECO:0000256" key="11">
    <source>
        <dbReference type="SAM" id="Phobius"/>
    </source>
</evidence>
<dbReference type="GO" id="GO:0015293">
    <property type="term" value="F:symporter activity"/>
    <property type="evidence" value="ECO:0007669"/>
    <property type="project" value="UniProtKB-KW"/>
</dbReference>
<dbReference type="PANTHER" id="PTHR43528">
    <property type="entry name" value="ALPHA-KETOGLUTARATE PERMEASE"/>
    <property type="match status" value="1"/>
</dbReference>
<dbReference type="FunFam" id="1.20.1250.20:FF:000001">
    <property type="entry name" value="Dicarboxylate MFS transporter"/>
    <property type="match status" value="1"/>
</dbReference>
<dbReference type="Pfam" id="PF07690">
    <property type="entry name" value="MFS_1"/>
    <property type="match status" value="1"/>
</dbReference>
<dbReference type="SUPFAM" id="SSF103473">
    <property type="entry name" value="MFS general substrate transporter"/>
    <property type="match status" value="1"/>
</dbReference>
<feature type="transmembrane region" description="Helical" evidence="11">
    <location>
        <begin position="194"/>
        <end position="213"/>
    </location>
</feature>
<keyword evidence="5 11" id="KW-0812">Transmembrane</keyword>
<evidence type="ECO:0000256" key="5">
    <source>
        <dbReference type="ARBA" id="ARBA00022692"/>
    </source>
</evidence>
<proteinExistence type="inferred from homology"/>
<evidence type="ECO:0000259" key="12">
    <source>
        <dbReference type="PROSITE" id="PS50850"/>
    </source>
</evidence>
<dbReference type="RefSeq" id="WP_005266538.1">
    <property type="nucleotide sequence ID" value="NZ_ANPE02000056.1"/>
</dbReference>
<dbReference type="Proteomes" id="UP000010729">
    <property type="component" value="Unassembled WGS sequence"/>
</dbReference>
<organism evidence="13 14">
    <name type="scientific">Arthrobacter crystallopoietes BAB-32</name>
    <dbReference type="NCBI Taxonomy" id="1246476"/>
    <lineage>
        <taxon>Bacteria</taxon>
        <taxon>Bacillati</taxon>
        <taxon>Actinomycetota</taxon>
        <taxon>Actinomycetes</taxon>
        <taxon>Micrococcales</taxon>
        <taxon>Micrococcaceae</taxon>
        <taxon>Crystallibacter</taxon>
    </lineage>
</organism>
<keyword evidence="6" id="KW-0769">Symport</keyword>
<feature type="transmembrane region" description="Helical" evidence="11">
    <location>
        <begin position="250"/>
        <end position="267"/>
    </location>
</feature>
<feature type="non-terminal residue" evidence="13">
    <location>
        <position position="300"/>
    </location>
</feature>
<keyword evidence="3" id="KW-0813">Transport</keyword>
<evidence type="ECO:0000313" key="14">
    <source>
        <dbReference type="Proteomes" id="UP000010729"/>
    </source>
</evidence>
<evidence type="ECO:0000256" key="3">
    <source>
        <dbReference type="ARBA" id="ARBA00022448"/>
    </source>
</evidence>
<dbReference type="PANTHER" id="PTHR43528:SF1">
    <property type="entry name" value="ALPHA-KETOGLUTARATE PERMEASE"/>
    <property type="match status" value="1"/>
</dbReference>
<evidence type="ECO:0000256" key="7">
    <source>
        <dbReference type="ARBA" id="ARBA00022989"/>
    </source>
</evidence>
<keyword evidence="14" id="KW-1185">Reference proteome</keyword>
<protein>
    <recommendedName>
        <fullName evidence="10">Putative proline/betaine transporter</fullName>
    </recommendedName>
</protein>
<keyword evidence="4" id="KW-1003">Cell membrane</keyword>
<sequence>MTATSNVQGTEAKLSSADRRRATLAGSAGMFIEFYEYGIYGAMAPIIAQVFFPQDSGPVGILATWAIFGVTFLFRPLGGIVLGVLGDRFGRKRALLMSIWIITIATVLIGLTPGYAAIGIAAPVLLLLLRLAQGFSAGGEVSAAMTFVGEHAEPRRRAFSVSFVQVASFAALLCGTSLGIVLTSLLDDAAMNSWGWRIPFLVALPLGLAGLWIRRTIGETEVFEQGKKEGKIGNSPFREMLSTPANRRNVGIAMVLPILNGVGYYVIFNYLPTYLSKSLNFAASTSFIITSIGLAMLCLS</sequence>
<dbReference type="AlphaFoldDB" id="N1V789"/>
<dbReference type="InterPro" id="IPR011701">
    <property type="entry name" value="MFS"/>
</dbReference>
<dbReference type="EMBL" id="ANPE02000056">
    <property type="protein sequence ID" value="EMY35977.1"/>
    <property type="molecule type" value="Genomic_DNA"/>
</dbReference>
<comment type="similarity">
    <text evidence="2">Belongs to the major facilitator superfamily. Metabolite:H+ Symporter (MHS) family (TC 2.A.1.6) family.</text>
</comment>
<evidence type="ECO:0000313" key="13">
    <source>
        <dbReference type="EMBL" id="EMY35977.1"/>
    </source>
</evidence>
<evidence type="ECO:0000256" key="6">
    <source>
        <dbReference type="ARBA" id="ARBA00022847"/>
    </source>
</evidence>
<gene>
    <name evidence="13" type="ORF">D477_001459</name>
</gene>
<evidence type="ECO:0000256" key="9">
    <source>
        <dbReference type="ARBA" id="ARBA00037295"/>
    </source>
</evidence>
<evidence type="ECO:0000256" key="8">
    <source>
        <dbReference type="ARBA" id="ARBA00023136"/>
    </source>
</evidence>
<feature type="transmembrane region" description="Helical" evidence="11">
    <location>
        <begin position="279"/>
        <end position="299"/>
    </location>
</feature>
<dbReference type="Gene3D" id="1.20.1250.20">
    <property type="entry name" value="MFS general substrate transporter like domains"/>
    <property type="match status" value="2"/>
</dbReference>
<evidence type="ECO:0000256" key="1">
    <source>
        <dbReference type="ARBA" id="ARBA00004651"/>
    </source>
</evidence>
<comment type="function">
    <text evidence="9">May be a proton symporter involved in the uptake of osmolytes such as proline and glycine betaine.</text>
</comment>
<comment type="caution">
    <text evidence="13">The sequence shown here is derived from an EMBL/GenBank/DDBJ whole genome shotgun (WGS) entry which is preliminary data.</text>
</comment>
<keyword evidence="8 11" id="KW-0472">Membrane</keyword>
<evidence type="ECO:0000256" key="10">
    <source>
        <dbReference type="ARBA" id="ARBA00039918"/>
    </source>
</evidence>
<evidence type="ECO:0000256" key="2">
    <source>
        <dbReference type="ARBA" id="ARBA00008240"/>
    </source>
</evidence>
<feature type="transmembrane region" description="Helical" evidence="11">
    <location>
        <begin position="94"/>
        <end position="111"/>
    </location>
</feature>
<comment type="subcellular location">
    <subcellularLocation>
        <location evidence="1">Cell membrane</location>
        <topology evidence="1">Multi-pass membrane protein</topology>
    </subcellularLocation>
</comment>
<accession>N1V789</accession>
<feature type="transmembrane region" description="Helical" evidence="11">
    <location>
        <begin position="34"/>
        <end position="52"/>
    </location>
</feature>
<feature type="domain" description="Major facilitator superfamily (MFS) profile" evidence="12">
    <location>
        <begin position="22"/>
        <end position="300"/>
    </location>
</feature>
<evidence type="ECO:0000256" key="4">
    <source>
        <dbReference type="ARBA" id="ARBA00022475"/>
    </source>
</evidence>
<dbReference type="PROSITE" id="PS50850">
    <property type="entry name" value="MFS"/>
    <property type="match status" value="1"/>
</dbReference>
<dbReference type="InterPro" id="IPR051084">
    <property type="entry name" value="H+-coupled_symporters"/>
</dbReference>
<feature type="transmembrane region" description="Helical" evidence="11">
    <location>
        <begin position="58"/>
        <end position="82"/>
    </location>
</feature>
<reference evidence="13 14" key="1">
    <citation type="journal article" date="2013" name="Genome Announc.">
        <title>Draft Genome Sequence of Arthrobacter crystallopoietes Strain BAB-32, Revealing Genes for Bioremediation.</title>
        <authorList>
            <person name="Joshi M.N."/>
            <person name="Pandit A.S."/>
            <person name="Sharma A."/>
            <person name="Pandya R.V."/>
            <person name="Desai S.M."/>
            <person name="Saxena A.K."/>
            <person name="Bagatharia S.B."/>
        </authorList>
    </citation>
    <scope>NUCLEOTIDE SEQUENCE [LARGE SCALE GENOMIC DNA]</scope>
    <source>
        <strain evidence="13 14">BAB-32</strain>
    </source>
</reference>
<name>N1V789_9MICC</name>
<keyword evidence="7 11" id="KW-1133">Transmembrane helix</keyword>
<dbReference type="InterPro" id="IPR020846">
    <property type="entry name" value="MFS_dom"/>
</dbReference>
<feature type="transmembrane region" description="Helical" evidence="11">
    <location>
        <begin position="158"/>
        <end position="182"/>
    </location>
</feature>
<dbReference type="GO" id="GO:0005886">
    <property type="term" value="C:plasma membrane"/>
    <property type="evidence" value="ECO:0007669"/>
    <property type="project" value="UniProtKB-SubCell"/>
</dbReference>